<dbReference type="InterPro" id="IPR036638">
    <property type="entry name" value="HLH_DNA-bd_sf"/>
</dbReference>
<feature type="compositionally biased region" description="Polar residues" evidence="1">
    <location>
        <begin position="264"/>
        <end position="281"/>
    </location>
</feature>
<dbReference type="PROSITE" id="PS50888">
    <property type="entry name" value="BHLH"/>
    <property type="match status" value="1"/>
</dbReference>
<feature type="compositionally biased region" description="Low complexity" evidence="1">
    <location>
        <begin position="248"/>
        <end position="263"/>
    </location>
</feature>
<evidence type="ECO:0000259" key="2">
    <source>
        <dbReference type="PROSITE" id="PS50888"/>
    </source>
</evidence>
<reference evidence="3" key="1">
    <citation type="journal article" date="2023" name="Mol. Biol. Evol.">
        <title>Third-Generation Sequencing Reveals the Adaptive Role of the Epigenome in Three Deep-Sea Polychaetes.</title>
        <authorList>
            <person name="Perez M."/>
            <person name="Aroh O."/>
            <person name="Sun Y."/>
            <person name="Lan Y."/>
            <person name="Juniper S.K."/>
            <person name="Young C.R."/>
            <person name="Angers B."/>
            <person name="Qian P.Y."/>
        </authorList>
    </citation>
    <scope>NUCLEOTIDE SEQUENCE</scope>
    <source>
        <strain evidence="3">P08H-3</strain>
    </source>
</reference>
<feature type="compositionally biased region" description="Basic residues" evidence="1">
    <location>
        <begin position="153"/>
        <end position="162"/>
    </location>
</feature>
<feature type="region of interest" description="Disordered" evidence="1">
    <location>
        <begin position="142"/>
        <end position="180"/>
    </location>
</feature>
<feature type="region of interest" description="Disordered" evidence="1">
    <location>
        <begin position="240"/>
        <end position="295"/>
    </location>
</feature>
<dbReference type="EMBL" id="JAODUP010000648">
    <property type="protein sequence ID" value="KAK2145899.1"/>
    <property type="molecule type" value="Genomic_DNA"/>
</dbReference>
<comment type="caution">
    <text evidence="3">The sequence shown here is derived from an EMBL/GenBank/DDBJ whole genome shotgun (WGS) entry which is preliminary data.</text>
</comment>
<dbReference type="Gene3D" id="4.10.280.10">
    <property type="entry name" value="Helix-loop-helix DNA-binding domain"/>
    <property type="match status" value="1"/>
</dbReference>
<dbReference type="GO" id="GO:0070888">
    <property type="term" value="F:E-box binding"/>
    <property type="evidence" value="ECO:0007669"/>
    <property type="project" value="TreeGrafter"/>
</dbReference>
<evidence type="ECO:0000313" key="4">
    <source>
        <dbReference type="Proteomes" id="UP001208570"/>
    </source>
</evidence>
<dbReference type="GO" id="GO:0061564">
    <property type="term" value="P:axon development"/>
    <property type="evidence" value="ECO:0007669"/>
    <property type="project" value="TreeGrafter"/>
</dbReference>
<organism evidence="3 4">
    <name type="scientific">Paralvinella palmiformis</name>
    <dbReference type="NCBI Taxonomy" id="53620"/>
    <lineage>
        <taxon>Eukaryota</taxon>
        <taxon>Metazoa</taxon>
        <taxon>Spiralia</taxon>
        <taxon>Lophotrochozoa</taxon>
        <taxon>Annelida</taxon>
        <taxon>Polychaeta</taxon>
        <taxon>Sedentaria</taxon>
        <taxon>Canalipalpata</taxon>
        <taxon>Terebellida</taxon>
        <taxon>Terebelliformia</taxon>
        <taxon>Alvinellidae</taxon>
        <taxon>Paralvinella</taxon>
    </lineage>
</organism>
<proteinExistence type="predicted"/>
<dbReference type="AlphaFoldDB" id="A0AAD9MWS6"/>
<feature type="region of interest" description="Disordered" evidence="1">
    <location>
        <begin position="51"/>
        <end position="103"/>
    </location>
</feature>
<keyword evidence="4" id="KW-1185">Reference proteome</keyword>
<accession>A0AAD9MWS6</accession>
<dbReference type="GO" id="GO:0046983">
    <property type="term" value="F:protein dimerization activity"/>
    <property type="evidence" value="ECO:0007669"/>
    <property type="project" value="InterPro"/>
</dbReference>
<dbReference type="SMART" id="SM00353">
    <property type="entry name" value="HLH"/>
    <property type="match status" value="1"/>
</dbReference>
<dbReference type="GO" id="GO:0003700">
    <property type="term" value="F:DNA-binding transcription factor activity"/>
    <property type="evidence" value="ECO:0007669"/>
    <property type="project" value="TreeGrafter"/>
</dbReference>
<evidence type="ECO:0000313" key="3">
    <source>
        <dbReference type="EMBL" id="KAK2145899.1"/>
    </source>
</evidence>
<dbReference type="Pfam" id="PF00010">
    <property type="entry name" value="HLH"/>
    <property type="match status" value="1"/>
</dbReference>
<dbReference type="GO" id="GO:0005634">
    <property type="term" value="C:nucleus"/>
    <property type="evidence" value="ECO:0007669"/>
    <property type="project" value="TreeGrafter"/>
</dbReference>
<dbReference type="Proteomes" id="UP001208570">
    <property type="component" value="Unassembled WGS sequence"/>
</dbReference>
<gene>
    <name evidence="3" type="ORF">LSH36_648g00024</name>
</gene>
<dbReference type="PANTHER" id="PTHR19290">
    <property type="entry name" value="BASIC HELIX-LOOP-HELIX PROTEIN NEUROGENIN-RELATED"/>
    <property type="match status" value="1"/>
</dbReference>
<evidence type="ECO:0000256" key="1">
    <source>
        <dbReference type="SAM" id="MobiDB-lite"/>
    </source>
</evidence>
<sequence length="295" mass="32057">MEAPQYQALDALDPLDVMMEDRDILGLIDPEETAEMLQSLQDVLEKDIDMVTDSDDVNNNTIVQAPTSRNNSPVPMSASAEPDQAKEQSSSETGPETVSDSAAEDALADQGDGIGLAEDSGRGRSLRRSARQVEYNLRTSSILNRIETEQRRKMPKTPKPKNKPPPLSKYRRKTANSRERQRMQEINDAFVELQNAIPNLPANNAKLTKITTLRLALNYIASLREMLGYDDPLGLEWSPAGPSNQCTSPVSSSSSPGSVVHSPRASTDSDGMSVSTCSPGQRSGLDSEGESSYSS</sequence>
<feature type="compositionally biased region" description="Polar residues" evidence="1">
    <location>
        <begin position="57"/>
        <end position="74"/>
    </location>
</feature>
<name>A0AAD9MWS6_9ANNE</name>
<dbReference type="InterPro" id="IPR050359">
    <property type="entry name" value="bHLH_transcription_factors"/>
</dbReference>
<feature type="compositionally biased region" description="Polar residues" evidence="1">
    <location>
        <begin position="87"/>
        <end position="100"/>
    </location>
</feature>
<dbReference type="GO" id="GO:0045944">
    <property type="term" value="P:positive regulation of transcription by RNA polymerase II"/>
    <property type="evidence" value="ECO:0007669"/>
    <property type="project" value="TreeGrafter"/>
</dbReference>
<dbReference type="CDD" id="cd11431">
    <property type="entry name" value="bHLH_TS_taxi_Dei"/>
    <property type="match status" value="1"/>
</dbReference>
<dbReference type="InterPro" id="IPR011598">
    <property type="entry name" value="bHLH_dom"/>
</dbReference>
<dbReference type="SUPFAM" id="SSF47459">
    <property type="entry name" value="HLH, helix-loop-helix DNA-binding domain"/>
    <property type="match status" value="1"/>
</dbReference>
<protein>
    <recommendedName>
        <fullName evidence="2">BHLH domain-containing protein</fullName>
    </recommendedName>
</protein>
<dbReference type="GO" id="GO:0007423">
    <property type="term" value="P:sensory organ development"/>
    <property type="evidence" value="ECO:0007669"/>
    <property type="project" value="TreeGrafter"/>
</dbReference>
<feature type="domain" description="BHLH" evidence="2">
    <location>
        <begin position="170"/>
        <end position="223"/>
    </location>
</feature>